<evidence type="ECO:0000256" key="4">
    <source>
        <dbReference type="RuleBase" id="RU361169"/>
    </source>
</evidence>
<organism evidence="6">
    <name type="scientific">Aretaon asperrimus</name>
    <name type="common">thorny stick insect</name>
    <dbReference type="NCBI Taxonomy" id="173775"/>
    <lineage>
        <taxon>Eukaryota</taxon>
        <taxon>Metazoa</taxon>
        <taxon>Ecdysozoa</taxon>
        <taxon>Arthropoda</taxon>
        <taxon>Hexapoda</taxon>
        <taxon>Insecta</taxon>
        <taxon>Pterygota</taxon>
        <taxon>Neoptera</taxon>
        <taxon>Polyneoptera</taxon>
        <taxon>Phasmatodea</taxon>
        <taxon>Verophasmatodea</taxon>
        <taxon>Areolatae</taxon>
        <taxon>Bacilloidea</taxon>
        <taxon>Heteropterygidae</taxon>
        <taxon>Obriminae</taxon>
        <taxon>Obrimini</taxon>
        <taxon>Aretaon</taxon>
    </lineage>
</organism>
<evidence type="ECO:0000256" key="2">
    <source>
        <dbReference type="ARBA" id="ARBA00022801"/>
    </source>
</evidence>
<keyword evidence="5" id="KW-0732">Signal</keyword>
<keyword evidence="3 4" id="KW-0326">Glycosidase</keyword>
<dbReference type="InterPro" id="IPR011050">
    <property type="entry name" value="Pectin_lyase_fold/virulence"/>
</dbReference>
<accession>A0A191XSV8</accession>
<dbReference type="SUPFAM" id="SSF51126">
    <property type="entry name" value="Pectin lyase-like"/>
    <property type="match status" value="1"/>
</dbReference>
<dbReference type="GO" id="GO:0005975">
    <property type="term" value="P:carbohydrate metabolic process"/>
    <property type="evidence" value="ECO:0007669"/>
    <property type="project" value="InterPro"/>
</dbReference>
<evidence type="ECO:0000313" key="6">
    <source>
        <dbReference type="EMBL" id="ANJ43574.1"/>
    </source>
</evidence>
<reference evidence="6" key="1">
    <citation type="journal article" date="2016" name="Sci. Rep.">
        <title>Horizontal Gene Transfer of Pectinases from Bacteria Preceded the Diversification of Stick and Leaf Insects.</title>
        <authorList>
            <person name="Shelomi M."/>
            <person name="Danchin E.G."/>
            <person name="Heckel D."/>
            <person name="Wipfler B."/>
            <person name="Bradler S."/>
            <person name="Zhou X."/>
            <person name="Pauchet Y."/>
        </authorList>
    </citation>
    <scope>NUCLEOTIDE SEQUENCE</scope>
    <source>
        <strain evidence="6">AAS8</strain>
        <tissue evidence="6">Midgut</tissue>
    </source>
</reference>
<evidence type="ECO:0000256" key="3">
    <source>
        <dbReference type="ARBA" id="ARBA00023295"/>
    </source>
</evidence>
<dbReference type="GO" id="GO:0004650">
    <property type="term" value="F:polygalacturonase activity"/>
    <property type="evidence" value="ECO:0007669"/>
    <property type="project" value="InterPro"/>
</dbReference>
<protein>
    <submittedName>
        <fullName evidence="6">Glycoside hydrolase family 28</fullName>
    </submittedName>
</protein>
<dbReference type="Pfam" id="PF00295">
    <property type="entry name" value="Glyco_hydro_28"/>
    <property type="match status" value="1"/>
</dbReference>
<name>A0A191XSV8_9NEOP</name>
<dbReference type="PANTHER" id="PTHR31339:SF9">
    <property type="entry name" value="PLASMIN AND FIBRONECTIN-BINDING PROTEIN A"/>
    <property type="match status" value="1"/>
</dbReference>
<dbReference type="Gene3D" id="2.160.20.10">
    <property type="entry name" value="Single-stranded right-handed beta-helix, Pectin lyase-like"/>
    <property type="match status" value="1"/>
</dbReference>
<evidence type="ECO:0000256" key="5">
    <source>
        <dbReference type="SAM" id="SignalP"/>
    </source>
</evidence>
<sequence>MNLVNMQRKHSSYLLAFFTSVALMSVGTARDLRDVTEPKIPPSCTTLKASGGDDTETIQKALDSCTKGKAVALSPGVFHSGPLNIPSGVGLVVDTGVTLKAITDPALYDLGAKTCGTVDDVGVGCKAFITMLRVTGSGLYGKGTIDGQGNVTLIGQKKSWWDLSEEALVAGTFQNVPRLIQINNSADITMYQLTLIDSPFYFVTSIETNGFTAWGLTIIAPASARNTDGIDPIGSQNVTIAHCNIRTGDDSVAIKAMTAPSRHISVLNSHFGHGNGMSIGSEVNYGASDVLVSGLTLNGSLKGAHIKSNTYRGGHVVNITYNNVCIVDVKNPIYLEMDYVHLHGNRTPEFRNIAFNNIRVLSTGIFILQGLSDSNPVVVSFNDVHITKGSRWSRHFANVTGTWEEDASGHCGYAGNE</sequence>
<feature type="signal peptide" evidence="5">
    <location>
        <begin position="1"/>
        <end position="29"/>
    </location>
</feature>
<dbReference type="EMBL" id="KT921901">
    <property type="protein sequence ID" value="ANJ43574.1"/>
    <property type="molecule type" value="mRNA"/>
</dbReference>
<evidence type="ECO:0000256" key="1">
    <source>
        <dbReference type="ARBA" id="ARBA00008834"/>
    </source>
</evidence>
<feature type="chain" id="PRO_5008249574" evidence="5">
    <location>
        <begin position="30"/>
        <end position="417"/>
    </location>
</feature>
<dbReference type="InterPro" id="IPR012334">
    <property type="entry name" value="Pectin_lyas_fold"/>
</dbReference>
<proteinExistence type="evidence at transcript level"/>
<keyword evidence="2 4" id="KW-0378">Hydrolase</keyword>
<dbReference type="InterPro" id="IPR000743">
    <property type="entry name" value="Glyco_hydro_28"/>
</dbReference>
<dbReference type="AlphaFoldDB" id="A0A191XSV8"/>
<dbReference type="InterPro" id="IPR051801">
    <property type="entry name" value="GH28_Enzymes"/>
</dbReference>
<dbReference type="PANTHER" id="PTHR31339">
    <property type="entry name" value="PECTIN LYASE-RELATED"/>
    <property type="match status" value="1"/>
</dbReference>
<comment type="similarity">
    <text evidence="1 4">Belongs to the glycosyl hydrolase 28 family.</text>
</comment>